<sequence length="140" mass="15665">MNSTFTSTDSVTWVNISPHTSKLGTGELTEEEEAELIAYLQGRSISTADGQVASDTANLESPHMQDPEFWVEIRRLEQQNRRRLLEDKKIHAVAHSTPQAGVDSDAKRREEARAAKKIDEAPRTGTEYQKHGKADATNEF</sequence>
<dbReference type="EMBL" id="ML993636">
    <property type="protein sequence ID" value="KAF2159519.1"/>
    <property type="molecule type" value="Genomic_DNA"/>
</dbReference>
<dbReference type="RefSeq" id="XP_033660408.1">
    <property type="nucleotide sequence ID" value="XM_033809706.1"/>
</dbReference>
<name>A0A6A6C128_ZASCE</name>
<evidence type="ECO:0000313" key="3">
    <source>
        <dbReference type="Proteomes" id="UP000799537"/>
    </source>
</evidence>
<evidence type="ECO:0000256" key="1">
    <source>
        <dbReference type="SAM" id="MobiDB-lite"/>
    </source>
</evidence>
<protein>
    <submittedName>
        <fullName evidence="2">Uncharacterized protein</fullName>
    </submittedName>
</protein>
<feature type="compositionally biased region" description="Basic and acidic residues" evidence="1">
    <location>
        <begin position="104"/>
        <end position="140"/>
    </location>
</feature>
<proteinExistence type="predicted"/>
<gene>
    <name evidence="2" type="ORF">M409DRAFT_29993</name>
</gene>
<reference evidence="2" key="1">
    <citation type="journal article" date="2020" name="Stud. Mycol.">
        <title>101 Dothideomycetes genomes: a test case for predicting lifestyles and emergence of pathogens.</title>
        <authorList>
            <person name="Haridas S."/>
            <person name="Albert R."/>
            <person name="Binder M."/>
            <person name="Bloem J."/>
            <person name="Labutti K."/>
            <person name="Salamov A."/>
            <person name="Andreopoulos B."/>
            <person name="Baker S."/>
            <person name="Barry K."/>
            <person name="Bills G."/>
            <person name="Bluhm B."/>
            <person name="Cannon C."/>
            <person name="Castanera R."/>
            <person name="Culley D."/>
            <person name="Daum C."/>
            <person name="Ezra D."/>
            <person name="Gonzalez J."/>
            <person name="Henrissat B."/>
            <person name="Kuo A."/>
            <person name="Liang C."/>
            <person name="Lipzen A."/>
            <person name="Lutzoni F."/>
            <person name="Magnuson J."/>
            <person name="Mondo S."/>
            <person name="Nolan M."/>
            <person name="Ohm R."/>
            <person name="Pangilinan J."/>
            <person name="Park H.-J."/>
            <person name="Ramirez L."/>
            <person name="Alfaro M."/>
            <person name="Sun H."/>
            <person name="Tritt A."/>
            <person name="Yoshinaga Y."/>
            <person name="Zwiers L.-H."/>
            <person name="Turgeon B."/>
            <person name="Goodwin S."/>
            <person name="Spatafora J."/>
            <person name="Crous P."/>
            <person name="Grigoriev I."/>
        </authorList>
    </citation>
    <scope>NUCLEOTIDE SEQUENCE</scope>
    <source>
        <strain evidence="2">ATCC 36951</strain>
    </source>
</reference>
<dbReference type="AlphaFoldDB" id="A0A6A6C128"/>
<keyword evidence="3" id="KW-1185">Reference proteome</keyword>
<dbReference type="GeneID" id="54562978"/>
<evidence type="ECO:0000313" key="2">
    <source>
        <dbReference type="EMBL" id="KAF2159519.1"/>
    </source>
</evidence>
<feature type="region of interest" description="Disordered" evidence="1">
    <location>
        <begin position="87"/>
        <end position="140"/>
    </location>
</feature>
<dbReference type="Proteomes" id="UP000799537">
    <property type="component" value="Unassembled WGS sequence"/>
</dbReference>
<accession>A0A6A6C128</accession>
<organism evidence="2 3">
    <name type="scientific">Zasmidium cellare ATCC 36951</name>
    <dbReference type="NCBI Taxonomy" id="1080233"/>
    <lineage>
        <taxon>Eukaryota</taxon>
        <taxon>Fungi</taxon>
        <taxon>Dikarya</taxon>
        <taxon>Ascomycota</taxon>
        <taxon>Pezizomycotina</taxon>
        <taxon>Dothideomycetes</taxon>
        <taxon>Dothideomycetidae</taxon>
        <taxon>Mycosphaerellales</taxon>
        <taxon>Mycosphaerellaceae</taxon>
        <taxon>Zasmidium</taxon>
    </lineage>
</organism>